<dbReference type="InterPro" id="IPR025886">
    <property type="entry name" value="PP2-like"/>
</dbReference>
<sequence>MPRDEKVIPTNDVYSLAYLVYKLPEESKRGFEGTPITLHIVYKQRGVAEDHSMILDPLEDMPRNARRRGRDRWTEIEMGEFFNGGGDNATVECSLRETSSDVPRSGIIVEGIDPRPKGV</sequence>
<dbReference type="EMBL" id="VIEB01000153">
    <property type="protein sequence ID" value="TQE03500.1"/>
    <property type="molecule type" value="Genomic_DNA"/>
</dbReference>
<comment type="caution">
    <text evidence="1">The sequence shown here is derived from an EMBL/GenBank/DDBJ whole genome shotgun (WGS) entry which is preliminary data.</text>
</comment>
<evidence type="ECO:0000313" key="2">
    <source>
        <dbReference type="Proteomes" id="UP000315295"/>
    </source>
</evidence>
<dbReference type="PANTHER" id="PTHR32278">
    <property type="entry name" value="F-BOX DOMAIN-CONTAINING PROTEIN"/>
    <property type="match status" value="1"/>
</dbReference>
<dbReference type="Pfam" id="PF14299">
    <property type="entry name" value="PP2"/>
    <property type="match status" value="1"/>
</dbReference>
<gene>
    <name evidence="1" type="ORF">C1H46_010815</name>
</gene>
<protein>
    <submittedName>
        <fullName evidence="1">Uncharacterized protein</fullName>
    </submittedName>
</protein>
<reference evidence="1 2" key="1">
    <citation type="journal article" date="2019" name="G3 (Bethesda)">
        <title>Sequencing of a Wild Apple (Malus baccata) Genome Unravels the Differences Between Cultivated and Wild Apple Species Regarding Disease Resistance and Cold Tolerance.</title>
        <authorList>
            <person name="Chen X."/>
        </authorList>
    </citation>
    <scope>NUCLEOTIDE SEQUENCE [LARGE SCALE GENOMIC DNA]</scope>
    <source>
        <strain evidence="2">cv. Shandingzi</strain>
        <tissue evidence="1">Leaves</tissue>
    </source>
</reference>
<keyword evidence="2" id="KW-1185">Reference proteome</keyword>
<name>A0A540MYS5_MALBA</name>
<proteinExistence type="predicted"/>
<evidence type="ECO:0000313" key="1">
    <source>
        <dbReference type="EMBL" id="TQE03500.1"/>
    </source>
</evidence>
<dbReference type="PANTHER" id="PTHR32278:SF135">
    <property type="entry name" value="F-BOX PROTEIN PP2-B12"/>
    <property type="match status" value="1"/>
</dbReference>
<accession>A0A540MYS5</accession>
<dbReference type="AlphaFoldDB" id="A0A540MYS5"/>
<dbReference type="Proteomes" id="UP000315295">
    <property type="component" value="Unassembled WGS sequence"/>
</dbReference>
<organism evidence="1 2">
    <name type="scientific">Malus baccata</name>
    <name type="common">Siberian crab apple</name>
    <name type="synonym">Pyrus baccata</name>
    <dbReference type="NCBI Taxonomy" id="106549"/>
    <lineage>
        <taxon>Eukaryota</taxon>
        <taxon>Viridiplantae</taxon>
        <taxon>Streptophyta</taxon>
        <taxon>Embryophyta</taxon>
        <taxon>Tracheophyta</taxon>
        <taxon>Spermatophyta</taxon>
        <taxon>Magnoliopsida</taxon>
        <taxon>eudicotyledons</taxon>
        <taxon>Gunneridae</taxon>
        <taxon>Pentapetalae</taxon>
        <taxon>rosids</taxon>
        <taxon>fabids</taxon>
        <taxon>Rosales</taxon>
        <taxon>Rosaceae</taxon>
        <taxon>Amygdaloideae</taxon>
        <taxon>Maleae</taxon>
        <taxon>Malus</taxon>
    </lineage>
</organism>